<accession>A0A0F9GU15</accession>
<evidence type="ECO:0000313" key="1">
    <source>
        <dbReference type="EMBL" id="KKL72850.1"/>
    </source>
</evidence>
<sequence>MKKCEIIEAIEEELQRAEKKHPKWPENIFKQAAIVSEETGEMVRACLHLEDEGGSIHQVKDELVQIAAMCIRMLLNPPLEKILKSAKGEQIERFDIF</sequence>
<organism evidence="1">
    <name type="scientific">marine sediment metagenome</name>
    <dbReference type="NCBI Taxonomy" id="412755"/>
    <lineage>
        <taxon>unclassified sequences</taxon>
        <taxon>metagenomes</taxon>
        <taxon>ecological metagenomes</taxon>
    </lineage>
</organism>
<proteinExistence type="predicted"/>
<dbReference type="AlphaFoldDB" id="A0A0F9GU15"/>
<gene>
    <name evidence="1" type="ORF">LCGC14_2080830</name>
</gene>
<reference evidence="1" key="1">
    <citation type="journal article" date="2015" name="Nature">
        <title>Complex archaea that bridge the gap between prokaryotes and eukaryotes.</title>
        <authorList>
            <person name="Spang A."/>
            <person name="Saw J.H."/>
            <person name="Jorgensen S.L."/>
            <person name="Zaremba-Niedzwiedzka K."/>
            <person name="Martijn J."/>
            <person name="Lind A.E."/>
            <person name="van Eijk R."/>
            <person name="Schleper C."/>
            <person name="Guy L."/>
            <person name="Ettema T.J."/>
        </authorList>
    </citation>
    <scope>NUCLEOTIDE SEQUENCE</scope>
</reference>
<comment type="caution">
    <text evidence="1">The sequence shown here is derived from an EMBL/GenBank/DDBJ whole genome shotgun (WGS) entry which is preliminary data.</text>
</comment>
<name>A0A0F9GU15_9ZZZZ</name>
<evidence type="ECO:0008006" key="2">
    <source>
        <dbReference type="Google" id="ProtNLM"/>
    </source>
</evidence>
<protein>
    <recommendedName>
        <fullName evidence="2">NTP pyrophosphohydrolase MazG putative catalytic core domain-containing protein</fullName>
    </recommendedName>
</protein>
<dbReference type="EMBL" id="LAZR01025144">
    <property type="protein sequence ID" value="KKL72850.1"/>
    <property type="molecule type" value="Genomic_DNA"/>
</dbReference>